<dbReference type="AlphaFoldDB" id="A0A9D1SRK4"/>
<feature type="chain" id="PRO_5039086634" evidence="1">
    <location>
        <begin position="20"/>
        <end position="174"/>
    </location>
</feature>
<sequence>MKKFFIMCLSLFLPTMVYGYPLQGGISYTVETARIDAFSNVPLNINISDYQSHFIDPNYVANKNAMNKNKTKIRDRYFTFFSDKTYAIYYKKNKSVQFYYDVNGKLDFISFSINKKYPIKVLKYDKNGILDSTSLFISNNESYVFDLNKKLIAHWKGNNCYNEKGELIMTRESK</sequence>
<dbReference type="EMBL" id="DVOD01000042">
    <property type="protein sequence ID" value="HIU92574.1"/>
    <property type="molecule type" value="Genomic_DNA"/>
</dbReference>
<accession>A0A9D1SRK4</accession>
<name>A0A9D1SRK4_9CLOT</name>
<protein>
    <submittedName>
        <fullName evidence="2">Uncharacterized protein</fullName>
    </submittedName>
</protein>
<dbReference type="Proteomes" id="UP000886748">
    <property type="component" value="Unassembled WGS sequence"/>
</dbReference>
<comment type="caution">
    <text evidence="2">The sequence shown here is derived from an EMBL/GenBank/DDBJ whole genome shotgun (WGS) entry which is preliminary data.</text>
</comment>
<evidence type="ECO:0000313" key="3">
    <source>
        <dbReference type="Proteomes" id="UP000886748"/>
    </source>
</evidence>
<organism evidence="2 3">
    <name type="scientific">Candidatus Limenecus avicola</name>
    <dbReference type="NCBI Taxonomy" id="2840847"/>
    <lineage>
        <taxon>Bacteria</taxon>
        <taxon>Bacillati</taxon>
        <taxon>Bacillota</taxon>
        <taxon>Clostridia</taxon>
        <taxon>Eubacteriales</taxon>
        <taxon>Clostridiaceae</taxon>
        <taxon>Clostridiaceae incertae sedis</taxon>
        <taxon>Candidatus Limenecus</taxon>
    </lineage>
</organism>
<keyword evidence="1" id="KW-0732">Signal</keyword>
<reference evidence="2" key="2">
    <citation type="journal article" date="2021" name="PeerJ">
        <title>Extensive microbial diversity within the chicken gut microbiome revealed by metagenomics and culture.</title>
        <authorList>
            <person name="Gilroy R."/>
            <person name="Ravi A."/>
            <person name="Getino M."/>
            <person name="Pursley I."/>
            <person name="Horton D.L."/>
            <person name="Alikhan N.F."/>
            <person name="Baker D."/>
            <person name="Gharbi K."/>
            <person name="Hall N."/>
            <person name="Watson M."/>
            <person name="Adriaenssens E.M."/>
            <person name="Foster-Nyarko E."/>
            <person name="Jarju S."/>
            <person name="Secka A."/>
            <person name="Antonio M."/>
            <person name="Oren A."/>
            <person name="Chaudhuri R.R."/>
            <person name="La Ragione R."/>
            <person name="Hildebrand F."/>
            <person name="Pallen M.J."/>
        </authorList>
    </citation>
    <scope>NUCLEOTIDE SEQUENCE</scope>
    <source>
        <strain evidence="2">CHK154-7741</strain>
    </source>
</reference>
<evidence type="ECO:0000313" key="2">
    <source>
        <dbReference type="EMBL" id="HIU92574.1"/>
    </source>
</evidence>
<proteinExistence type="predicted"/>
<gene>
    <name evidence="2" type="ORF">IAD26_05505</name>
</gene>
<reference evidence="2" key="1">
    <citation type="submission" date="2020-10" db="EMBL/GenBank/DDBJ databases">
        <authorList>
            <person name="Gilroy R."/>
        </authorList>
    </citation>
    <scope>NUCLEOTIDE SEQUENCE</scope>
    <source>
        <strain evidence="2">CHK154-7741</strain>
    </source>
</reference>
<evidence type="ECO:0000256" key="1">
    <source>
        <dbReference type="SAM" id="SignalP"/>
    </source>
</evidence>
<feature type="signal peptide" evidence="1">
    <location>
        <begin position="1"/>
        <end position="19"/>
    </location>
</feature>